<accession>A0A0E9Q9W7</accession>
<dbReference type="AlphaFoldDB" id="A0A0E9Q9W7"/>
<dbReference type="EMBL" id="GBXM01095280">
    <property type="protein sequence ID" value="JAH13297.1"/>
    <property type="molecule type" value="Transcribed_RNA"/>
</dbReference>
<proteinExistence type="predicted"/>
<sequence>MQCLDLFGGSVCSAQKKVYLNSSTMHTEKQYICTRSASSRRLYQKQHRYTMF</sequence>
<protein>
    <submittedName>
        <fullName evidence="1">Uncharacterized protein</fullName>
    </submittedName>
</protein>
<reference evidence="1" key="2">
    <citation type="journal article" date="2015" name="Fish Shellfish Immunol.">
        <title>Early steps in the European eel (Anguilla anguilla)-Vibrio vulnificus interaction in the gills: Role of the RtxA13 toxin.</title>
        <authorList>
            <person name="Callol A."/>
            <person name="Pajuelo D."/>
            <person name="Ebbesson L."/>
            <person name="Teles M."/>
            <person name="MacKenzie S."/>
            <person name="Amaro C."/>
        </authorList>
    </citation>
    <scope>NUCLEOTIDE SEQUENCE</scope>
</reference>
<reference evidence="1" key="1">
    <citation type="submission" date="2014-11" db="EMBL/GenBank/DDBJ databases">
        <authorList>
            <person name="Amaro Gonzalez C."/>
        </authorList>
    </citation>
    <scope>NUCLEOTIDE SEQUENCE</scope>
</reference>
<name>A0A0E9Q9W7_ANGAN</name>
<organism evidence="1">
    <name type="scientific">Anguilla anguilla</name>
    <name type="common">European freshwater eel</name>
    <name type="synonym">Muraena anguilla</name>
    <dbReference type="NCBI Taxonomy" id="7936"/>
    <lineage>
        <taxon>Eukaryota</taxon>
        <taxon>Metazoa</taxon>
        <taxon>Chordata</taxon>
        <taxon>Craniata</taxon>
        <taxon>Vertebrata</taxon>
        <taxon>Euteleostomi</taxon>
        <taxon>Actinopterygii</taxon>
        <taxon>Neopterygii</taxon>
        <taxon>Teleostei</taxon>
        <taxon>Anguilliformes</taxon>
        <taxon>Anguillidae</taxon>
        <taxon>Anguilla</taxon>
    </lineage>
</organism>
<evidence type="ECO:0000313" key="1">
    <source>
        <dbReference type="EMBL" id="JAH13297.1"/>
    </source>
</evidence>